<feature type="region of interest" description="Disordered" evidence="5">
    <location>
        <begin position="244"/>
        <end position="265"/>
    </location>
</feature>
<feature type="region of interest" description="Disordered" evidence="5">
    <location>
        <begin position="306"/>
        <end position="325"/>
    </location>
</feature>
<feature type="compositionally biased region" description="Low complexity" evidence="5">
    <location>
        <begin position="119"/>
        <end position="149"/>
    </location>
</feature>
<dbReference type="PANTHER" id="PTHR15549">
    <property type="entry name" value="PAIRED IMMUNOGLOBULIN-LIKE TYPE 2 RECEPTOR"/>
    <property type="match status" value="1"/>
</dbReference>
<dbReference type="GO" id="GO:0071944">
    <property type="term" value="C:cell periphery"/>
    <property type="evidence" value="ECO:0007669"/>
    <property type="project" value="UniProtKB-ARBA"/>
</dbReference>
<evidence type="ECO:0000313" key="8">
    <source>
        <dbReference type="EMBL" id="EXV02466.1"/>
    </source>
</evidence>
<feature type="compositionally biased region" description="Polar residues" evidence="5">
    <location>
        <begin position="150"/>
        <end position="162"/>
    </location>
</feature>
<evidence type="ECO:0000313" key="9">
    <source>
        <dbReference type="Proteomes" id="UP000030151"/>
    </source>
</evidence>
<protein>
    <recommendedName>
        <fullName evidence="10">Transmembrane protein SKG6</fullName>
    </recommendedName>
</protein>
<evidence type="ECO:0000256" key="4">
    <source>
        <dbReference type="ARBA" id="ARBA00023136"/>
    </source>
</evidence>
<evidence type="ECO:0000256" key="3">
    <source>
        <dbReference type="ARBA" id="ARBA00022989"/>
    </source>
</evidence>
<evidence type="ECO:0000256" key="1">
    <source>
        <dbReference type="ARBA" id="ARBA00004167"/>
    </source>
</evidence>
<comment type="caution">
    <text evidence="8">The sequence shown here is derived from an EMBL/GenBank/DDBJ whole genome shotgun (WGS) entry which is preliminary data.</text>
</comment>
<feature type="region of interest" description="Disordered" evidence="5">
    <location>
        <begin position="119"/>
        <end position="166"/>
    </location>
</feature>
<feature type="chain" id="PRO_5001981011" description="Transmembrane protein SKG6" evidence="7">
    <location>
        <begin position="21"/>
        <end position="325"/>
    </location>
</feature>
<feature type="transmembrane region" description="Helical" evidence="6">
    <location>
        <begin position="214"/>
        <end position="235"/>
    </location>
</feature>
<dbReference type="AlphaFoldDB" id="A0A0A1UYR3"/>
<dbReference type="InterPro" id="IPR051694">
    <property type="entry name" value="Immunoregulatory_rcpt-like"/>
</dbReference>
<sequence>MASHAFVFLVLCLIPELCLAQTVTITKDIPSDAHKCVRYCLIYPGFQDDLGGALACGIPYKNDCYCATEVASASKASSWIERCAKEQCLVGDLNKDRTSMQNIYAGYCKDAGLPQPSPQSVSATATATAAPTSKTQVSSWPPSTSLNSSDGGTQPSKTDNTGSASVATTQTTVVTQTKASSAGVGIIPQVTVQATSTMYVMASDSEGTPTAVKAGLGVAIPVVVLAIAGVGFYVWHRRRRARARANHSQSQPGYDEKIHTTSPGGRVPLQMAESFAGGHELHGDDGHRHVQMPESAARRRYEMGAAAAGNSGNAPYELEASGQIR</sequence>
<keyword evidence="2 6" id="KW-0812">Transmembrane</keyword>
<evidence type="ECO:0000256" key="7">
    <source>
        <dbReference type="SAM" id="SignalP"/>
    </source>
</evidence>
<evidence type="ECO:0000256" key="5">
    <source>
        <dbReference type="SAM" id="MobiDB-lite"/>
    </source>
</evidence>
<dbReference type="Proteomes" id="UP000030151">
    <property type="component" value="Unassembled WGS sequence"/>
</dbReference>
<dbReference type="eggNOG" id="ENOG502SXC3">
    <property type="taxonomic scope" value="Eukaryota"/>
</dbReference>
<dbReference type="OrthoDB" id="4866377at2759"/>
<name>A0A0A1UYR3_9HYPO</name>
<keyword evidence="4 6" id="KW-0472">Membrane</keyword>
<gene>
    <name evidence="8" type="ORF">X797_004598</name>
</gene>
<evidence type="ECO:0000256" key="2">
    <source>
        <dbReference type="ARBA" id="ARBA00022692"/>
    </source>
</evidence>
<keyword evidence="7" id="KW-0732">Signal</keyword>
<organism evidence="8 9">
    <name type="scientific">Metarhizium robertsii</name>
    <dbReference type="NCBI Taxonomy" id="568076"/>
    <lineage>
        <taxon>Eukaryota</taxon>
        <taxon>Fungi</taxon>
        <taxon>Dikarya</taxon>
        <taxon>Ascomycota</taxon>
        <taxon>Pezizomycotina</taxon>
        <taxon>Sordariomycetes</taxon>
        <taxon>Hypocreomycetidae</taxon>
        <taxon>Hypocreales</taxon>
        <taxon>Clavicipitaceae</taxon>
        <taxon>Metarhizium</taxon>
    </lineage>
</organism>
<reference evidence="8 9" key="1">
    <citation type="submission" date="2014-02" db="EMBL/GenBank/DDBJ databases">
        <title>The genome sequence of the entomopathogenic fungus Metarhizium robertsii ARSEF 2575.</title>
        <authorList>
            <person name="Giuliano Garisto Donzelli B."/>
            <person name="Roe B.A."/>
            <person name="Macmil S.L."/>
            <person name="Krasnoff S.B."/>
            <person name="Gibson D.M."/>
        </authorList>
    </citation>
    <scope>NUCLEOTIDE SEQUENCE [LARGE SCALE GENOMIC DNA]</scope>
    <source>
        <strain evidence="8 9">ARSEF 2575</strain>
    </source>
</reference>
<comment type="subcellular location">
    <subcellularLocation>
        <location evidence="1">Membrane</location>
        <topology evidence="1">Single-pass membrane protein</topology>
    </subcellularLocation>
</comment>
<dbReference type="HOGENOM" id="CLU_866217_0_0_1"/>
<proteinExistence type="predicted"/>
<dbReference type="GO" id="GO:0016020">
    <property type="term" value="C:membrane"/>
    <property type="evidence" value="ECO:0007669"/>
    <property type="project" value="UniProtKB-SubCell"/>
</dbReference>
<feature type="signal peptide" evidence="7">
    <location>
        <begin position="1"/>
        <end position="20"/>
    </location>
</feature>
<evidence type="ECO:0000256" key="6">
    <source>
        <dbReference type="SAM" id="Phobius"/>
    </source>
</evidence>
<evidence type="ECO:0008006" key="10">
    <source>
        <dbReference type="Google" id="ProtNLM"/>
    </source>
</evidence>
<dbReference type="EMBL" id="JELW01000005">
    <property type="protein sequence ID" value="EXV02466.1"/>
    <property type="molecule type" value="Genomic_DNA"/>
</dbReference>
<keyword evidence="3 6" id="KW-1133">Transmembrane helix</keyword>
<accession>A0A0A1UYR3</accession>